<evidence type="ECO:0000256" key="10">
    <source>
        <dbReference type="PROSITE-ProRule" id="PRU00473"/>
    </source>
</evidence>
<dbReference type="Pfam" id="PF00691">
    <property type="entry name" value="OmpA"/>
    <property type="match status" value="1"/>
</dbReference>
<dbReference type="SUPFAM" id="SSF56925">
    <property type="entry name" value="OMPA-like"/>
    <property type="match status" value="1"/>
</dbReference>
<sequence length="449" mass="50091">MVYRHSGSVLATLLAKPKFEIMKKLIILTLLLCFSTLAMSQTEYDRWRYKLGVTHMGLDIRYNDGQYNFSDLHNVGFIVGTEYYINPSLNAALNISRGKARHEREFRALITDADLRLNYKFNNGYILKEDAFFAPYISAGLGFSHLKEQEYYFDEFEGGHAIMPLAVGANMRINDKTDVYTEAALKKSLDDSYNYTQFNIGVKFSLKKDKDSDNDGLIDRKDECPEVAGPSTNNGCPLADDDNDGVPNLYDACPTIPGSIDGCPDQDGDKVPDMYDVCPTKAGSPETAGCPDRDEDGVIDSQDPCPNKFGTMNGCTLEDYQNITPESEGSIKVQLIEAAENILFELDEATLTEGSYEPLNDILVVLRENPEIKLDINGHADSTGSSDYNMNLSQERAETVKEYFIENGIAESRLMAQGFGERAPRTDNDTSGERALNRRVDIDFIISNK</sequence>
<dbReference type="OrthoDB" id="1522982at2"/>
<keyword evidence="9" id="KW-0998">Cell outer membrane</keyword>
<evidence type="ECO:0000256" key="5">
    <source>
        <dbReference type="ARBA" id="ARBA00022729"/>
    </source>
</evidence>
<dbReference type="InterPro" id="IPR006664">
    <property type="entry name" value="OMP_bac"/>
</dbReference>
<gene>
    <name evidence="12" type="ORF">SAMN05216290_1002</name>
</gene>
<dbReference type="Proteomes" id="UP000199437">
    <property type="component" value="Unassembled WGS sequence"/>
</dbReference>
<evidence type="ECO:0000259" key="11">
    <source>
        <dbReference type="PROSITE" id="PS51123"/>
    </source>
</evidence>
<keyword evidence="4" id="KW-0812">Transmembrane</keyword>
<dbReference type="GO" id="GO:0007155">
    <property type="term" value="P:cell adhesion"/>
    <property type="evidence" value="ECO:0007669"/>
    <property type="project" value="InterPro"/>
</dbReference>
<dbReference type="InterPro" id="IPR027385">
    <property type="entry name" value="Beta-barrel_OMP"/>
</dbReference>
<dbReference type="Pfam" id="PF02412">
    <property type="entry name" value="TSP_3"/>
    <property type="match status" value="4"/>
</dbReference>
<reference evidence="13" key="1">
    <citation type="submission" date="2016-10" db="EMBL/GenBank/DDBJ databases">
        <authorList>
            <person name="Varghese N."/>
            <person name="Submissions S."/>
        </authorList>
    </citation>
    <scope>NUCLEOTIDE SEQUENCE [LARGE SCALE GENOMIC DNA]</scope>
    <source>
        <strain evidence="13">CGMCC 1.12402</strain>
    </source>
</reference>
<keyword evidence="7" id="KW-0626">Porin</keyword>
<dbReference type="AlphaFoldDB" id="A0A1I0N890"/>
<evidence type="ECO:0000313" key="13">
    <source>
        <dbReference type="Proteomes" id="UP000199437"/>
    </source>
</evidence>
<dbReference type="InterPro" id="IPR050330">
    <property type="entry name" value="Bact_OuterMem_StrucFunc"/>
</dbReference>
<dbReference type="PRINTS" id="PR01023">
    <property type="entry name" value="NAFLGMOTY"/>
</dbReference>
<organism evidence="12 13">
    <name type="scientific">Roseivirga pacifica</name>
    <dbReference type="NCBI Taxonomy" id="1267423"/>
    <lineage>
        <taxon>Bacteria</taxon>
        <taxon>Pseudomonadati</taxon>
        <taxon>Bacteroidota</taxon>
        <taxon>Cytophagia</taxon>
        <taxon>Cytophagales</taxon>
        <taxon>Roseivirgaceae</taxon>
        <taxon>Roseivirga</taxon>
    </lineage>
</organism>
<dbReference type="GO" id="GO:0046930">
    <property type="term" value="C:pore complex"/>
    <property type="evidence" value="ECO:0007669"/>
    <property type="project" value="UniProtKB-KW"/>
</dbReference>
<evidence type="ECO:0000313" key="12">
    <source>
        <dbReference type="EMBL" id="SEV97398.1"/>
    </source>
</evidence>
<feature type="domain" description="OmpA-like" evidence="11">
    <location>
        <begin position="331"/>
        <end position="448"/>
    </location>
</feature>
<dbReference type="SUPFAM" id="SSF103647">
    <property type="entry name" value="TSP type-3 repeat"/>
    <property type="match status" value="1"/>
</dbReference>
<evidence type="ECO:0000256" key="8">
    <source>
        <dbReference type="ARBA" id="ARBA00023136"/>
    </source>
</evidence>
<dbReference type="GO" id="GO:0009279">
    <property type="term" value="C:cell outer membrane"/>
    <property type="evidence" value="ECO:0007669"/>
    <property type="project" value="UniProtKB-SubCell"/>
</dbReference>
<comment type="subcellular location">
    <subcellularLocation>
        <location evidence="1">Cell outer membrane</location>
        <topology evidence="1">Multi-pass membrane protein</topology>
    </subcellularLocation>
</comment>
<dbReference type="Gene3D" id="4.10.1080.10">
    <property type="entry name" value="TSP type-3 repeat"/>
    <property type="match status" value="1"/>
</dbReference>
<dbReference type="EMBL" id="FOIR01000001">
    <property type="protein sequence ID" value="SEV97398.1"/>
    <property type="molecule type" value="Genomic_DNA"/>
</dbReference>
<dbReference type="InterPro" id="IPR003367">
    <property type="entry name" value="Thrombospondin_3-like_rpt"/>
</dbReference>
<evidence type="ECO:0000256" key="7">
    <source>
        <dbReference type="ARBA" id="ARBA00023114"/>
    </source>
</evidence>
<dbReference type="InterPro" id="IPR006665">
    <property type="entry name" value="OmpA-like"/>
</dbReference>
<dbReference type="SUPFAM" id="SSF103088">
    <property type="entry name" value="OmpA-like"/>
    <property type="match status" value="1"/>
</dbReference>
<keyword evidence="6" id="KW-0406">Ion transport</keyword>
<dbReference type="GO" id="GO:0005509">
    <property type="term" value="F:calcium ion binding"/>
    <property type="evidence" value="ECO:0007669"/>
    <property type="project" value="InterPro"/>
</dbReference>
<protein>
    <submittedName>
        <fullName evidence="12">Outer membrane protein OmpA</fullName>
    </submittedName>
</protein>
<keyword evidence="8 10" id="KW-0472">Membrane</keyword>
<dbReference type="PANTHER" id="PTHR30329">
    <property type="entry name" value="STATOR ELEMENT OF FLAGELLAR MOTOR COMPLEX"/>
    <property type="match status" value="1"/>
</dbReference>
<dbReference type="CDD" id="cd07185">
    <property type="entry name" value="OmpA_C-like"/>
    <property type="match status" value="1"/>
</dbReference>
<evidence type="ECO:0000256" key="6">
    <source>
        <dbReference type="ARBA" id="ARBA00023065"/>
    </source>
</evidence>
<evidence type="ECO:0000256" key="1">
    <source>
        <dbReference type="ARBA" id="ARBA00004571"/>
    </source>
</evidence>
<dbReference type="GO" id="GO:0006811">
    <property type="term" value="P:monoatomic ion transport"/>
    <property type="evidence" value="ECO:0007669"/>
    <property type="project" value="UniProtKB-KW"/>
</dbReference>
<dbReference type="Gene3D" id="3.30.1330.60">
    <property type="entry name" value="OmpA-like domain"/>
    <property type="match status" value="1"/>
</dbReference>
<dbReference type="PROSITE" id="PS51123">
    <property type="entry name" value="OMPA_2"/>
    <property type="match status" value="1"/>
</dbReference>
<keyword evidence="13" id="KW-1185">Reference proteome</keyword>
<evidence type="ECO:0000256" key="2">
    <source>
        <dbReference type="ARBA" id="ARBA00022448"/>
    </source>
</evidence>
<dbReference type="InterPro" id="IPR011250">
    <property type="entry name" value="OMP/PagP_B-barrel"/>
</dbReference>
<keyword evidence="2" id="KW-0813">Transport</keyword>
<dbReference type="PRINTS" id="PR01021">
    <property type="entry name" value="OMPADOMAIN"/>
</dbReference>
<dbReference type="InterPro" id="IPR028974">
    <property type="entry name" value="TSP_type-3_rpt"/>
</dbReference>
<name>A0A1I0N890_9BACT</name>
<proteinExistence type="predicted"/>
<dbReference type="PROSITE" id="PS01068">
    <property type="entry name" value="OMPA_1"/>
    <property type="match status" value="1"/>
</dbReference>
<keyword evidence="5" id="KW-0732">Signal</keyword>
<dbReference type="PANTHER" id="PTHR30329:SF21">
    <property type="entry name" value="LIPOPROTEIN YIAD-RELATED"/>
    <property type="match status" value="1"/>
</dbReference>
<accession>A0A1I0N890</accession>
<evidence type="ECO:0000256" key="3">
    <source>
        <dbReference type="ARBA" id="ARBA00022452"/>
    </source>
</evidence>
<evidence type="ECO:0000256" key="9">
    <source>
        <dbReference type="ARBA" id="ARBA00023237"/>
    </source>
</evidence>
<keyword evidence="3" id="KW-1134">Transmembrane beta strand</keyword>
<dbReference type="InterPro" id="IPR006690">
    <property type="entry name" value="OMPA-like_CS"/>
</dbReference>
<dbReference type="Pfam" id="PF13505">
    <property type="entry name" value="OMP_b-brl"/>
    <property type="match status" value="1"/>
</dbReference>
<evidence type="ECO:0000256" key="4">
    <source>
        <dbReference type="ARBA" id="ARBA00022692"/>
    </source>
</evidence>
<dbReference type="STRING" id="1267423.SAMN05216290_1002"/>
<dbReference type="GO" id="GO:0015288">
    <property type="term" value="F:porin activity"/>
    <property type="evidence" value="ECO:0007669"/>
    <property type="project" value="UniProtKB-KW"/>
</dbReference>
<dbReference type="InterPro" id="IPR036737">
    <property type="entry name" value="OmpA-like_sf"/>
</dbReference>